<evidence type="ECO:0000313" key="6">
    <source>
        <dbReference type="EMBL" id="RKW70967.1"/>
    </source>
</evidence>
<dbReference type="Proteomes" id="UP000273119">
    <property type="component" value="Unassembled WGS sequence"/>
</dbReference>
<accession>A0A496PKN5</accession>
<sequence>MSGCEIAMHPRLHPALARRFSPVRFDPQGTASSAQVDVWLDAARKAPAAGNSQPWMIIMVNLAHVLIEGTTDWECSEFSRYDLGQAVAHMSIQGLAVGLDAHQFRAFGREAVAAEFGVPSDWKVASMTAFGVAAHAAGGVAAPGNSRERATIRDITWARI</sequence>
<keyword evidence="3" id="KW-0285">Flavoprotein</keyword>
<dbReference type="InterPro" id="IPR000415">
    <property type="entry name" value="Nitroreductase-like"/>
</dbReference>
<evidence type="ECO:0000256" key="5">
    <source>
        <dbReference type="ARBA" id="ARBA00023002"/>
    </source>
</evidence>
<comment type="similarity">
    <text evidence="2">Belongs to the nitroreductase family.</text>
</comment>
<evidence type="ECO:0000313" key="7">
    <source>
        <dbReference type="Proteomes" id="UP000273119"/>
    </source>
</evidence>
<evidence type="ECO:0000256" key="4">
    <source>
        <dbReference type="ARBA" id="ARBA00022643"/>
    </source>
</evidence>
<dbReference type="PANTHER" id="PTHR43673">
    <property type="entry name" value="NAD(P)H NITROREDUCTASE YDGI-RELATED"/>
    <property type="match status" value="1"/>
</dbReference>
<reference evidence="6 7" key="1">
    <citation type="submission" date="2018-07" db="EMBL/GenBank/DDBJ databases">
        <title>Arthrobacter sp. nov., isolated from raw cow's milk with high bacterial count.</title>
        <authorList>
            <person name="Hahne J."/>
            <person name="Isele D."/>
            <person name="Lipski A."/>
        </authorList>
    </citation>
    <scope>NUCLEOTIDE SEQUENCE [LARGE SCALE GENOMIC DNA]</scope>
    <source>
        <strain evidence="6 7">JZ R-183</strain>
    </source>
</reference>
<proteinExistence type="inferred from homology"/>
<dbReference type="GO" id="GO:0016491">
    <property type="term" value="F:oxidoreductase activity"/>
    <property type="evidence" value="ECO:0007669"/>
    <property type="project" value="UniProtKB-KW"/>
</dbReference>
<keyword evidence="7" id="KW-1185">Reference proteome</keyword>
<dbReference type="PANTHER" id="PTHR43673:SF2">
    <property type="entry name" value="NITROREDUCTASE"/>
    <property type="match status" value="1"/>
</dbReference>
<dbReference type="Gene3D" id="3.40.109.10">
    <property type="entry name" value="NADH Oxidase"/>
    <property type="match status" value="2"/>
</dbReference>
<evidence type="ECO:0000256" key="3">
    <source>
        <dbReference type="ARBA" id="ARBA00022630"/>
    </source>
</evidence>
<comment type="caution">
    <text evidence="6">The sequence shown here is derived from an EMBL/GenBank/DDBJ whole genome shotgun (WGS) entry which is preliminary data.</text>
</comment>
<evidence type="ECO:0000256" key="1">
    <source>
        <dbReference type="ARBA" id="ARBA00001917"/>
    </source>
</evidence>
<dbReference type="EMBL" id="QQXL01000002">
    <property type="protein sequence ID" value="RKW70967.1"/>
    <property type="molecule type" value="Genomic_DNA"/>
</dbReference>
<keyword evidence="4" id="KW-0288">FMN</keyword>
<organism evidence="6 7">
    <name type="scientific">Galactobacter caseinivorans</name>
    <dbReference type="NCBI Taxonomy" id="2676123"/>
    <lineage>
        <taxon>Bacteria</taxon>
        <taxon>Bacillati</taxon>
        <taxon>Actinomycetota</taxon>
        <taxon>Actinomycetes</taxon>
        <taxon>Micrococcales</taxon>
        <taxon>Micrococcaceae</taxon>
        <taxon>Galactobacter</taxon>
    </lineage>
</organism>
<protein>
    <submittedName>
        <fullName evidence="6">Nitroreductase</fullName>
    </submittedName>
</protein>
<comment type="cofactor">
    <cofactor evidence="1">
        <name>FMN</name>
        <dbReference type="ChEBI" id="CHEBI:58210"/>
    </cofactor>
</comment>
<keyword evidence="5" id="KW-0560">Oxidoreductase</keyword>
<evidence type="ECO:0000256" key="2">
    <source>
        <dbReference type="ARBA" id="ARBA00007118"/>
    </source>
</evidence>
<gene>
    <name evidence="6" type="ORF">DWQ67_03935</name>
</gene>
<dbReference type="SUPFAM" id="SSF55469">
    <property type="entry name" value="FMN-dependent nitroreductase-like"/>
    <property type="match status" value="1"/>
</dbReference>
<name>A0A496PKN5_9MICC</name>
<dbReference type="AlphaFoldDB" id="A0A496PKN5"/>